<protein>
    <submittedName>
        <fullName evidence="2">Uncharacterized protein</fullName>
    </submittedName>
</protein>
<organism evidence="2 3">
    <name type="scientific">Datura stramonium</name>
    <name type="common">Jimsonweed</name>
    <name type="synonym">Common thornapple</name>
    <dbReference type="NCBI Taxonomy" id="4076"/>
    <lineage>
        <taxon>Eukaryota</taxon>
        <taxon>Viridiplantae</taxon>
        <taxon>Streptophyta</taxon>
        <taxon>Embryophyta</taxon>
        <taxon>Tracheophyta</taxon>
        <taxon>Spermatophyta</taxon>
        <taxon>Magnoliopsida</taxon>
        <taxon>eudicotyledons</taxon>
        <taxon>Gunneridae</taxon>
        <taxon>Pentapetalae</taxon>
        <taxon>asterids</taxon>
        <taxon>lamiids</taxon>
        <taxon>Solanales</taxon>
        <taxon>Solanaceae</taxon>
        <taxon>Solanoideae</taxon>
        <taxon>Datureae</taxon>
        <taxon>Datura</taxon>
    </lineage>
</organism>
<feature type="non-terminal residue" evidence="2">
    <location>
        <position position="1"/>
    </location>
</feature>
<proteinExistence type="predicted"/>
<comment type="caution">
    <text evidence="2">The sequence shown here is derived from an EMBL/GenBank/DDBJ whole genome shotgun (WGS) entry which is preliminary data.</text>
</comment>
<accession>A0ABS8T5K4</accession>
<evidence type="ECO:0000313" key="3">
    <source>
        <dbReference type="Proteomes" id="UP000823775"/>
    </source>
</evidence>
<dbReference type="EMBL" id="JACEIK010001162">
    <property type="protein sequence ID" value="MCD7466661.1"/>
    <property type="molecule type" value="Genomic_DNA"/>
</dbReference>
<feature type="compositionally biased region" description="Basic and acidic residues" evidence="1">
    <location>
        <begin position="43"/>
        <end position="64"/>
    </location>
</feature>
<keyword evidence="3" id="KW-1185">Reference proteome</keyword>
<evidence type="ECO:0000313" key="2">
    <source>
        <dbReference type="EMBL" id="MCD7466661.1"/>
    </source>
</evidence>
<dbReference type="Proteomes" id="UP000823775">
    <property type="component" value="Unassembled WGS sequence"/>
</dbReference>
<name>A0ABS8T5K4_DATST</name>
<reference evidence="2 3" key="1">
    <citation type="journal article" date="2021" name="BMC Genomics">
        <title>Datura genome reveals duplications of psychoactive alkaloid biosynthetic genes and high mutation rate following tissue culture.</title>
        <authorList>
            <person name="Rajewski A."/>
            <person name="Carter-House D."/>
            <person name="Stajich J."/>
            <person name="Litt A."/>
        </authorList>
    </citation>
    <scope>NUCLEOTIDE SEQUENCE [LARGE SCALE GENOMIC DNA]</scope>
    <source>
        <strain evidence="2">AR-01</strain>
    </source>
</reference>
<sequence>ALETQFLDEYKKLEETFMEKSTEPVAVITQGEAPKRQQTPIMQRREKQQNSTKKSEGTHSEESGQRLQTVESHFFNMQIQQILLRRTSRCTVPGERTRSRSLS</sequence>
<feature type="region of interest" description="Disordered" evidence="1">
    <location>
        <begin position="22"/>
        <end position="71"/>
    </location>
</feature>
<gene>
    <name evidence="2" type="ORF">HAX54_003579</name>
</gene>
<evidence type="ECO:0000256" key="1">
    <source>
        <dbReference type="SAM" id="MobiDB-lite"/>
    </source>
</evidence>